<dbReference type="Proteomes" id="UP000037035">
    <property type="component" value="Unassembled WGS sequence"/>
</dbReference>
<dbReference type="OrthoDB" id="2649667at2759"/>
<evidence type="ECO:0000313" key="1">
    <source>
        <dbReference type="EMBL" id="KNZ48978.1"/>
    </source>
</evidence>
<dbReference type="AlphaFoldDB" id="A0A0L6UKD8"/>
<reference evidence="1 2" key="1">
    <citation type="submission" date="2015-08" db="EMBL/GenBank/DDBJ databases">
        <title>Next Generation Sequencing and Analysis of the Genome of Puccinia sorghi L Schw, the Causal Agent of Maize Common Rust.</title>
        <authorList>
            <person name="Rochi L."/>
            <person name="Burguener G."/>
            <person name="Darino M."/>
            <person name="Turjanski A."/>
            <person name="Kreff E."/>
            <person name="Dieguez M.J."/>
            <person name="Sacco F."/>
        </authorList>
    </citation>
    <scope>NUCLEOTIDE SEQUENCE [LARGE SCALE GENOMIC DNA]</scope>
    <source>
        <strain evidence="1 2">RO10H11247</strain>
    </source>
</reference>
<protein>
    <recommendedName>
        <fullName evidence="3">DDE Tnp4 domain-containing protein</fullName>
    </recommendedName>
</protein>
<accession>A0A0L6UKD8</accession>
<proteinExistence type="predicted"/>
<gene>
    <name evidence="1" type="ORF">VP01_5281g1</name>
</gene>
<keyword evidence="2" id="KW-1185">Reference proteome</keyword>
<organism evidence="1 2">
    <name type="scientific">Puccinia sorghi</name>
    <dbReference type="NCBI Taxonomy" id="27349"/>
    <lineage>
        <taxon>Eukaryota</taxon>
        <taxon>Fungi</taxon>
        <taxon>Dikarya</taxon>
        <taxon>Basidiomycota</taxon>
        <taxon>Pucciniomycotina</taxon>
        <taxon>Pucciniomycetes</taxon>
        <taxon>Pucciniales</taxon>
        <taxon>Pucciniaceae</taxon>
        <taxon>Puccinia</taxon>
    </lineage>
</organism>
<sequence length="237" mass="27418">MSWPFFLNLLHLIKPDPIFYNQSQNNQKYVSIQLAIFTFCLGYNGNGSAIPRLKNLFQVGYGTVNLYTKKIIKILWFSPLNLKLTDNQFHSILFVISTRNSHPISGYPGSCHNSYLFSNMQIAQKPEKLFYKNQSLKNYFIKFSPLWKTQLIQSQISIEHAIDILKGIKEVKDTIRWIISCTVLHNLLADLKDQWNELYEEDGPDSAPVAEDNIDNSKMEYMASFTPILKNLNDSCH</sequence>
<dbReference type="VEuPathDB" id="FungiDB:VP01_5281g1"/>
<evidence type="ECO:0008006" key="3">
    <source>
        <dbReference type="Google" id="ProtNLM"/>
    </source>
</evidence>
<dbReference type="EMBL" id="LAVV01010477">
    <property type="protein sequence ID" value="KNZ48978.1"/>
    <property type="molecule type" value="Genomic_DNA"/>
</dbReference>
<name>A0A0L6UKD8_9BASI</name>
<evidence type="ECO:0000313" key="2">
    <source>
        <dbReference type="Proteomes" id="UP000037035"/>
    </source>
</evidence>
<comment type="caution">
    <text evidence="1">The sequence shown here is derived from an EMBL/GenBank/DDBJ whole genome shotgun (WGS) entry which is preliminary data.</text>
</comment>
<feature type="non-terminal residue" evidence="1">
    <location>
        <position position="237"/>
    </location>
</feature>